<feature type="binding site" evidence="4">
    <location>
        <position position="114"/>
    </location>
    <ligand>
        <name>Zn(2+)</name>
        <dbReference type="ChEBI" id="CHEBI:29105"/>
    </ligand>
</feature>
<keyword evidence="4" id="KW-0963">Cytoplasm</keyword>
<name>A0A455TA11_9GAMM</name>
<comment type="function">
    <text evidence="4">Transcription factor that acts by binding directly to the RNA polymerase (RNAP). Required for negative regulation of rRNA expression and positive regulation of several amino acid biosynthesis promoters. Also required for regulation of fis expression.</text>
</comment>
<reference evidence="8 9" key="1">
    <citation type="journal article" date="2019" name="Proc. Natl. Acad. Sci. U.S.A.">
        <title>Exaggeration and cooption of innate immunity for social defense.</title>
        <authorList>
            <person name="Kutsukake M."/>
            <person name="Moriyama M."/>
            <person name="Shigenobu S."/>
            <person name="Meng X.-Y."/>
            <person name="Nikoh N."/>
            <person name="Noda C."/>
            <person name="Kobayashi S."/>
            <person name="Fukatsu T."/>
        </authorList>
    </citation>
    <scope>NUCLEOTIDE SEQUENCE [LARGE SCALE GENOMIC DNA]</scope>
    <source>
        <strain evidence="8 9">Nmo</strain>
    </source>
</reference>
<accession>A0A455TA11</accession>
<evidence type="ECO:0000256" key="5">
    <source>
        <dbReference type="PROSITE-ProRule" id="PRU00510"/>
    </source>
</evidence>
<dbReference type="HAMAP" id="MF_00926">
    <property type="entry name" value="DksA"/>
    <property type="match status" value="1"/>
</dbReference>
<dbReference type="GO" id="GO:0005737">
    <property type="term" value="C:cytoplasm"/>
    <property type="evidence" value="ECO:0007669"/>
    <property type="project" value="UniProtKB-SubCell"/>
</dbReference>
<sequence length="151" mass="17685">MQIKRKRKSSSLSILSIAGVKPYEIKDNEKYMNTTQINHFKKILNAWKQQLTNKITQNLNYSQNTTINYPDPIDRAVQEEEFSLNLRNRDRECKLIHKIEQTLNKIKKNNFGYCTTCGIEIGIKRLEARPTANLCIDCKTLSEIRAKQMTY</sequence>
<feature type="domain" description="Zinc finger DksA/TraR C4-type" evidence="6">
    <location>
        <begin position="110"/>
        <end position="142"/>
    </location>
</feature>
<dbReference type="EMBL" id="AP019379">
    <property type="protein sequence ID" value="BBI01176.1"/>
    <property type="molecule type" value="Genomic_DNA"/>
</dbReference>
<dbReference type="GO" id="GO:0008270">
    <property type="term" value="F:zinc ion binding"/>
    <property type="evidence" value="ECO:0007669"/>
    <property type="project" value="UniProtKB-UniRule"/>
</dbReference>
<keyword evidence="1 4" id="KW-0479">Metal-binding</keyword>
<keyword evidence="9" id="KW-1185">Reference proteome</keyword>
<dbReference type="OrthoDB" id="9803742at2"/>
<dbReference type="AlphaFoldDB" id="A0A455TA11"/>
<keyword evidence="3 4" id="KW-0862">Zinc</keyword>
<keyword evidence="2 4" id="KW-0863">Zinc-finger</keyword>
<dbReference type="Pfam" id="PF01258">
    <property type="entry name" value="zf-dskA_traR"/>
    <property type="match status" value="1"/>
</dbReference>
<proteinExistence type="inferred from homology"/>
<dbReference type="PANTHER" id="PTHR33823">
    <property type="entry name" value="RNA POLYMERASE-BINDING TRANSCRIPTION FACTOR DKSA-RELATED"/>
    <property type="match status" value="1"/>
</dbReference>
<dbReference type="PROSITE" id="PS51128">
    <property type="entry name" value="ZF_DKSA_2"/>
    <property type="match status" value="1"/>
</dbReference>
<organism evidence="8 9">
    <name type="scientific">Buchnera aphidicola</name>
    <name type="common">Nipponaphis monzeni</name>
    <dbReference type="NCBI Taxonomy" id="2495405"/>
    <lineage>
        <taxon>Bacteria</taxon>
        <taxon>Pseudomonadati</taxon>
        <taxon>Pseudomonadota</taxon>
        <taxon>Gammaproteobacteria</taxon>
        <taxon>Enterobacterales</taxon>
        <taxon>Erwiniaceae</taxon>
        <taxon>Buchnera</taxon>
    </lineage>
</organism>
<dbReference type="RefSeq" id="WP_158344740.1">
    <property type="nucleotide sequence ID" value="NZ_AP019379.1"/>
</dbReference>
<feature type="zinc finger region" description="dksA C4-type" evidence="5">
    <location>
        <begin position="114"/>
        <end position="138"/>
    </location>
</feature>
<dbReference type="InterPro" id="IPR037187">
    <property type="entry name" value="DnaK_N"/>
</dbReference>
<comment type="subunit">
    <text evidence="4">Interacts directly with the RNA polymerase.</text>
</comment>
<comment type="similarity">
    <text evidence="4">Belongs to the DksA family.</text>
</comment>
<evidence type="ECO:0000313" key="9">
    <source>
        <dbReference type="Proteomes" id="UP000317544"/>
    </source>
</evidence>
<dbReference type="InterPro" id="IPR012784">
    <property type="entry name" value="DksA_RNA_pol-bd"/>
</dbReference>
<feature type="binding site" evidence="4">
    <location>
        <position position="135"/>
    </location>
    <ligand>
        <name>Zn(2+)</name>
        <dbReference type="ChEBI" id="CHEBI:29105"/>
    </ligand>
</feature>
<protein>
    <recommendedName>
        <fullName evidence="4">RNA polymerase-binding transcription factor DksA</fullName>
    </recommendedName>
</protein>
<feature type="binding site" evidence="4">
    <location>
        <position position="117"/>
    </location>
    <ligand>
        <name>Zn(2+)</name>
        <dbReference type="ChEBI" id="CHEBI:29105"/>
    </ligand>
</feature>
<dbReference type="GO" id="GO:0010468">
    <property type="term" value="P:regulation of gene expression"/>
    <property type="evidence" value="ECO:0007669"/>
    <property type="project" value="UniProtKB-UniRule"/>
</dbReference>
<comment type="subcellular location">
    <subcellularLocation>
        <location evidence="4">Cytoplasm</location>
    </subcellularLocation>
</comment>
<dbReference type="PANTHER" id="PTHR33823:SF2">
    <property type="entry name" value="RNA POLYMERASE-BINDING TRANSCRIPTION FACTOR DKSA"/>
    <property type="match status" value="1"/>
</dbReference>
<evidence type="ECO:0000256" key="1">
    <source>
        <dbReference type="ARBA" id="ARBA00022723"/>
    </source>
</evidence>
<dbReference type="Proteomes" id="UP000317544">
    <property type="component" value="Chromosome"/>
</dbReference>
<feature type="domain" description="DnaK suppressor protein DksA N-terminal" evidence="7">
    <location>
        <begin position="36"/>
        <end position="106"/>
    </location>
</feature>
<evidence type="ECO:0000256" key="3">
    <source>
        <dbReference type="ARBA" id="ARBA00022833"/>
    </source>
</evidence>
<evidence type="ECO:0000259" key="6">
    <source>
        <dbReference type="Pfam" id="PF01258"/>
    </source>
</evidence>
<dbReference type="NCBIfam" id="TIGR02420">
    <property type="entry name" value="dksA"/>
    <property type="match status" value="1"/>
</dbReference>
<evidence type="ECO:0000256" key="4">
    <source>
        <dbReference type="HAMAP-Rule" id="MF_00926"/>
    </source>
</evidence>
<gene>
    <name evidence="4 8" type="primary">dksA</name>
    <name evidence="8" type="ORF">BUCNMO_161</name>
</gene>
<dbReference type="InterPro" id="IPR000962">
    <property type="entry name" value="Znf_DskA_TraR"/>
</dbReference>
<dbReference type="Gene3D" id="1.20.120.910">
    <property type="entry name" value="DksA, coiled-coil domain"/>
    <property type="match status" value="1"/>
</dbReference>
<dbReference type="SUPFAM" id="SSF109635">
    <property type="entry name" value="DnaK suppressor protein DksA, alpha-hairpin domain"/>
    <property type="match status" value="1"/>
</dbReference>
<evidence type="ECO:0000256" key="2">
    <source>
        <dbReference type="ARBA" id="ARBA00022771"/>
    </source>
</evidence>
<evidence type="ECO:0000259" key="7">
    <source>
        <dbReference type="Pfam" id="PF21157"/>
    </source>
</evidence>
<dbReference type="SUPFAM" id="SSF57716">
    <property type="entry name" value="Glucocorticoid receptor-like (DNA-binding domain)"/>
    <property type="match status" value="1"/>
</dbReference>
<feature type="binding site" evidence="4">
    <location>
        <position position="138"/>
    </location>
    <ligand>
        <name>Zn(2+)</name>
        <dbReference type="ChEBI" id="CHEBI:29105"/>
    </ligand>
</feature>
<evidence type="ECO:0000313" key="8">
    <source>
        <dbReference type="EMBL" id="BBI01176.1"/>
    </source>
</evidence>
<dbReference type="Pfam" id="PF21157">
    <property type="entry name" value="DksA_N"/>
    <property type="match status" value="1"/>
</dbReference>
<dbReference type="InterPro" id="IPR048489">
    <property type="entry name" value="DksA_N"/>
</dbReference>